<gene>
    <name evidence="2" type="ORF">E5339_14970</name>
</gene>
<name>A0A4S2FIY0_9BACT</name>
<comment type="caution">
    <text evidence="2">The sequence shown here is derived from an EMBL/GenBank/DDBJ whole genome shotgun (WGS) entry which is preliminary data.</text>
</comment>
<organism evidence="2 3">
    <name type="scientific">Phocaeicola sartorii</name>
    <dbReference type="NCBI Taxonomy" id="671267"/>
    <lineage>
        <taxon>Bacteria</taxon>
        <taxon>Pseudomonadati</taxon>
        <taxon>Bacteroidota</taxon>
        <taxon>Bacteroidia</taxon>
        <taxon>Bacteroidales</taxon>
        <taxon>Bacteroidaceae</taxon>
        <taxon>Phocaeicola</taxon>
    </lineage>
</organism>
<evidence type="ECO:0000313" key="3">
    <source>
        <dbReference type="Proteomes" id="UP000310760"/>
    </source>
</evidence>
<keyword evidence="2" id="KW-0808">Transferase</keyword>
<reference evidence="2 3" key="1">
    <citation type="submission" date="2019-04" db="EMBL/GenBank/DDBJ databases">
        <title>Microbes associate with the intestines of laboratory mice.</title>
        <authorList>
            <person name="Navarre W."/>
            <person name="Wong E."/>
            <person name="Huang K."/>
            <person name="Tropini C."/>
            <person name="Ng K."/>
            <person name="Yu B."/>
        </authorList>
    </citation>
    <scope>NUCLEOTIDE SEQUENCE [LARGE SCALE GENOMIC DNA]</scope>
    <source>
        <strain evidence="2 3">NM22_B1</strain>
    </source>
</reference>
<evidence type="ECO:0000313" key="2">
    <source>
        <dbReference type="EMBL" id="TGY68802.1"/>
    </source>
</evidence>
<dbReference type="Proteomes" id="UP000310760">
    <property type="component" value="Unassembled WGS sequence"/>
</dbReference>
<accession>A0A4S2FIY0</accession>
<dbReference type="Pfam" id="PF04230">
    <property type="entry name" value="PS_pyruv_trans"/>
    <property type="match status" value="1"/>
</dbReference>
<feature type="domain" description="Polysaccharide pyruvyl transferase" evidence="1">
    <location>
        <begin position="15"/>
        <end position="293"/>
    </location>
</feature>
<dbReference type="RefSeq" id="WP_135952189.1">
    <property type="nucleotide sequence ID" value="NZ_CAOOJZ010000008.1"/>
</dbReference>
<dbReference type="GO" id="GO:0016740">
    <property type="term" value="F:transferase activity"/>
    <property type="evidence" value="ECO:0007669"/>
    <property type="project" value="UniProtKB-KW"/>
</dbReference>
<dbReference type="AlphaFoldDB" id="A0A4S2FIY0"/>
<evidence type="ECO:0000259" key="1">
    <source>
        <dbReference type="Pfam" id="PF04230"/>
    </source>
</evidence>
<dbReference type="InterPro" id="IPR007345">
    <property type="entry name" value="Polysacch_pyruvyl_Trfase"/>
</dbReference>
<protein>
    <submittedName>
        <fullName evidence="2">Polysaccharide pyruvyl transferase family protein</fullName>
    </submittedName>
</protein>
<sequence>MSKIGVMTFWTSQFNYGQLLQGYALQAYLKKQGHEVYIIRFDSILSKIKEKCLLLFHGKFLADIKQKKLRKFNDFRTMNITYSNKRFGTYQALKSNPPKANYYIVGSDQVWAYMRNLERRHGYLLKFGTAKKLAYAASFGRDELKDDKNDYYLALKEFSFIGVREESGKEIVNSLGYNATWVTDPVTLLTAKEWRSIKADIHLPKNGKKNIFMYTLANESQNQLLPDIKKTLSREFNMYYTNSSEVPDNKCTLYPSPNEWLAYIDNSDVVVTDSFHCTMFCIIFNVPFVTIERENGKGMSNRLTSMLNRIGLIDRYTPCNSTVIMNKINEFPNWDNVNKTLTEWIQISKQQLTQNIK</sequence>
<dbReference type="EMBL" id="SRYJ01000035">
    <property type="protein sequence ID" value="TGY68802.1"/>
    <property type="molecule type" value="Genomic_DNA"/>
</dbReference>
<proteinExistence type="predicted"/>